<dbReference type="PROSITE" id="PS51725">
    <property type="entry name" value="ABM"/>
    <property type="match status" value="1"/>
</dbReference>
<dbReference type="SUPFAM" id="SSF54909">
    <property type="entry name" value="Dimeric alpha+beta barrel"/>
    <property type="match status" value="1"/>
</dbReference>
<comment type="caution">
    <text evidence="2">The sequence shown here is derived from an EMBL/GenBank/DDBJ whole genome shotgun (WGS) entry which is preliminary data.</text>
</comment>
<dbReference type="InterPro" id="IPR050744">
    <property type="entry name" value="AI-2_Isomerase_LsrG"/>
</dbReference>
<reference evidence="2 3" key="1">
    <citation type="submission" date="2016-08" db="EMBL/GenBank/DDBJ databases">
        <title>A new outlook on sporulation: Clostridium algidixylanolyticum.</title>
        <authorList>
            <person name="Poppleton D.I."/>
            <person name="Gribaldo S."/>
        </authorList>
    </citation>
    <scope>NUCLEOTIDE SEQUENCE [LARGE SCALE GENOMIC DNA]</scope>
    <source>
        <strain evidence="2 3">SPL73</strain>
    </source>
</reference>
<dbReference type="EMBL" id="MCIA01000007">
    <property type="protein sequence ID" value="RKD33303.1"/>
    <property type="molecule type" value="Genomic_DNA"/>
</dbReference>
<dbReference type="InterPro" id="IPR011008">
    <property type="entry name" value="Dimeric_a/b-barrel"/>
</dbReference>
<dbReference type="OrthoDB" id="287932at2"/>
<protein>
    <submittedName>
        <fullName evidence="2">Antibiotic biosynthesis monooxygenase</fullName>
    </submittedName>
</protein>
<dbReference type="PANTHER" id="PTHR33336:SF15">
    <property type="entry name" value="ABM DOMAIN-CONTAINING PROTEIN"/>
    <property type="match status" value="1"/>
</dbReference>
<keyword evidence="3" id="KW-1185">Reference proteome</keyword>
<dbReference type="Gene3D" id="3.30.70.100">
    <property type="match status" value="1"/>
</dbReference>
<organism evidence="2 3">
    <name type="scientific">Lacrimispora algidixylanolytica</name>
    <dbReference type="NCBI Taxonomy" id="94868"/>
    <lineage>
        <taxon>Bacteria</taxon>
        <taxon>Bacillati</taxon>
        <taxon>Bacillota</taxon>
        <taxon>Clostridia</taxon>
        <taxon>Lachnospirales</taxon>
        <taxon>Lachnospiraceae</taxon>
        <taxon>Lacrimispora</taxon>
    </lineage>
</organism>
<dbReference type="GO" id="GO:0004497">
    <property type="term" value="F:monooxygenase activity"/>
    <property type="evidence" value="ECO:0007669"/>
    <property type="project" value="UniProtKB-KW"/>
</dbReference>
<keyword evidence="2" id="KW-0560">Oxidoreductase</keyword>
<dbReference type="Proteomes" id="UP000284277">
    <property type="component" value="Unassembled WGS sequence"/>
</dbReference>
<evidence type="ECO:0000313" key="3">
    <source>
        <dbReference type="Proteomes" id="UP000284277"/>
    </source>
</evidence>
<feature type="domain" description="ABM" evidence="1">
    <location>
        <begin position="2"/>
        <end position="91"/>
    </location>
</feature>
<evidence type="ECO:0000259" key="1">
    <source>
        <dbReference type="PROSITE" id="PS51725"/>
    </source>
</evidence>
<dbReference type="Pfam" id="PF03992">
    <property type="entry name" value="ABM"/>
    <property type="match status" value="1"/>
</dbReference>
<sequence>MIQIIANNYIKADKVDEFLKLAVGLVEETRAKDAGCIRYELVQDMKNPQILTMLEEWEDQESLKSHMSSPHFIKITTATADFAEKTAEVHVCKKII</sequence>
<gene>
    <name evidence="2" type="ORF">BET01_14860</name>
</gene>
<proteinExistence type="predicted"/>
<accession>A0A419T7B6</accession>
<dbReference type="RefSeq" id="WP_120195871.1">
    <property type="nucleotide sequence ID" value="NZ_MCIA01000007.1"/>
</dbReference>
<dbReference type="AlphaFoldDB" id="A0A419T7B6"/>
<name>A0A419T7B6_9FIRM</name>
<dbReference type="PANTHER" id="PTHR33336">
    <property type="entry name" value="QUINOL MONOOXYGENASE YGIN-RELATED"/>
    <property type="match status" value="1"/>
</dbReference>
<dbReference type="InterPro" id="IPR007138">
    <property type="entry name" value="ABM_dom"/>
</dbReference>
<keyword evidence="2" id="KW-0503">Monooxygenase</keyword>
<evidence type="ECO:0000313" key="2">
    <source>
        <dbReference type="EMBL" id="RKD33303.1"/>
    </source>
</evidence>